<accession>A0ABS6KD47</accession>
<dbReference type="PANTHER" id="PTHR30204">
    <property type="entry name" value="REDOX-CYCLING DRUG-SENSING TRANSCRIPTIONAL ACTIVATOR SOXR"/>
    <property type="match status" value="1"/>
</dbReference>
<evidence type="ECO:0000313" key="6">
    <source>
        <dbReference type="EMBL" id="MBU9728413.1"/>
    </source>
</evidence>
<evidence type="ECO:0000256" key="3">
    <source>
        <dbReference type="ARBA" id="ARBA00023125"/>
    </source>
</evidence>
<feature type="domain" description="HTH merR-type" evidence="5">
    <location>
        <begin position="1"/>
        <end position="73"/>
    </location>
</feature>
<dbReference type="Pfam" id="PF13411">
    <property type="entry name" value="MerR_1"/>
    <property type="match status" value="1"/>
</dbReference>
<evidence type="ECO:0000256" key="2">
    <source>
        <dbReference type="ARBA" id="ARBA00023015"/>
    </source>
</evidence>
<protein>
    <submittedName>
        <fullName evidence="6">MerR family transcriptional regulator</fullName>
    </submittedName>
</protein>
<name>A0ABS6KD47_9FIRM</name>
<dbReference type="InterPro" id="IPR011256">
    <property type="entry name" value="Reg_factor_effector_dom_sf"/>
</dbReference>
<dbReference type="RefSeq" id="WP_158353605.1">
    <property type="nucleotide sequence ID" value="NZ_JAHQCX010000019.1"/>
</dbReference>
<dbReference type="Gene3D" id="1.10.1660.10">
    <property type="match status" value="1"/>
</dbReference>
<dbReference type="InterPro" id="IPR000551">
    <property type="entry name" value="MerR-type_HTH_dom"/>
</dbReference>
<dbReference type="SUPFAM" id="SSF55136">
    <property type="entry name" value="Probable bacterial effector-binding domain"/>
    <property type="match status" value="1"/>
</dbReference>
<organism evidence="6 7">
    <name type="scientific">Diplocloster modestus</name>
    <dbReference type="NCBI Taxonomy" id="2850322"/>
    <lineage>
        <taxon>Bacteria</taxon>
        <taxon>Bacillati</taxon>
        <taxon>Bacillota</taxon>
        <taxon>Clostridia</taxon>
        <taxon>Lachnospirales</taxon>
        <taxon>Lachnospiraceae</taxon>
        <taxon>Diplocloster</taxon>
    </lineage>
</organism>
<keyword evidence="7" id="KW-1185">Reference proteome</keyword>
<reference evidence="6 7" key="1">
    <citation type="submission" date="2021-06" db="EMBL/GenBank/DDBJ databases">
        <title>Description of novel taxa of the family Lachnospiraceae.</title>
        <authorList>
            <person name="Chaplin A.V."/>
            <person name="Sokolova S.R."/>
            <person name="Pikina A.P."/>
            <person name="Korzhanova M."/>
            <person name="Belova V."/>
            <person name="Korostin D."/>
            <person name="Efimov B.A."/>
        </authorList>
    </citation>
    <scope>NUCLEOTIDE SEQUENCE [LARGE SCALE GENOMIC DNA]</scope>
    <source>
        <strain evidence="6 7">ASD4241</strain>
    </source>
</reference>
<gene>
    <name evidence="6" type="ORF">KTH90_20650</name>
</gene>
<dbReference type="InterPro" id="IPR009061">
    <property type="entry name" value="DNA-bd_dom_put_sf"/>
</dbReference>
<keyword evidence="3" id="KW-0238">DNA-binding</keyword>
<dbReference type="EMBL" id="JAHQCX010000019">
    <property type="protein sequence ID" value="MBU9728413.1"/>
    <property type="molecule type" value="Genomic_DNA"/>
</dbReference>
<dbReference type="PROSITE" id="PS50937">
    <property type="entry name" value="HTH_MERR_2"/>
    <property type="match status" value="1"/>
</dbReference>
<comment type="caution">
    <text evidence="6">The sequence shown here is derived from an EMBL/GenBank/DDBJ whole genome shotgun (WGS) entry which is preliminary data.</text>
</comment>
<keyword evidence="1" id="KW-0678">Repressor</keyword>
<evidence type="ECO:0000256" key="1">
    <source>
        <dbReference type="ARBA" id="ARBA00022491"/>
    </source>
</evidence>
<keyword evidence="2" id="KW-0805">Transcription regulation</keyword>
<dbReference type="InterPro" id="IPR047057">
    <property type="entry name" value="MerR_fam"/>
</dbReference>
<sequence>MKEFFTIGEISRLFGINVQTLYYYDSIGLFQPSERSSGGQRKYAFDKIYALASIRYMRKLGYSLDEIKDYMARLNVNITLDNLKHRSIMLKRQWEELLSIDMVIQRKIRFIEEQMKGLRVEEVCVRRYPDRRYIEIGREEILYHHDSFYFYPTIAFYIDESKSFGAYLYPDNEESISKIPEYQIKVIPEGDYLCGYHLGAYETVTQTIRKIRLSRPDLKLSDLTVNFNIVDQFVEHNNENYITNIQVRILGTNREGTGSFR</sequence>
<dbReference type="PANTHER" id="PTHR30204:SF69">
    <property type="entry name" value="MERR-FAMILY TRANSCRIPTIONAL REGULATOR"/>
    <property type="match status" value="1"/>
</dbReference>
<dbReference type="Proteomes" id="UP001314681">
    <property type="component" value="Unassembled WGS sequence"/>
</dbReference>
<proteinExistence type="predicted"/>
<keyword evidence="4" id="KW-0804">Transcription</keyword>
<dbReference type="SMART" id="SM00422">
    <property type="entry name" value="HTH_MERR"/>
    <property type="match status" value="1"/>
</dbReference>
<dbReference type="PRINTS" id="PR00040">
    <property type="entry name" value="HTHMERR"/>
</dbReference>
<evidence type="ECO:0000313" key="7">
    <source>
        <dbReference type="Proteomes" id="UP001314681"/>
    </source>
</evidence>
<dbReference type="SUPFAM" id="SSF46955">
    <property type="entry name" value="Putative DNA-binding domain"/>
    <property type="match status" value="1"/>
</dbReference>
<evidence type="ECO:0000259" key="5">
    <source>
        <dbReference type="PROSITE" id="PS50937"/>
    </source>
</evidence>
<evidence type="ECO:0000256" key="4">
    <source>
        <dbReference type="ARBA" id="ARBA00023163"/>
    </source>
</evidence>
<dbReference type="Gene3D" id="3.20.80.10">
    <property type="entry name" value="Regulatory factor, effector binding domain"/>
    <property type="match status" value="1"/>
</dbReference>